<evidence type="ECO:0000256" key="6">
    <source>
        <dbReference type="ARBA" id="ARBA00022777"/>
    </source>
</evidence>
<sequence>MKTYIFYLLLAICTITTTAAHQTDDKFAFLKSDREKADTLFQLALVQFKRGKFDSTRFFLDKGQPFATKTGDDQLIANYLIQEAYVSFFKLEYENGLSLLRAASPHAVNANSYELSYKYLYLLGRLFDNLHQTDSALLSYHELEALNNRENPYKNWAVYYSIARMYKNVEAYGESEQYFLKAYQITKPVGIRMDHGSLLSEFADMYFQWEKPEQFANLLNERAEMMQSSKLDFSKDPVHSMLFIDWKTKPLDSKIAFMKAVEAELRNNGHSVKALLANNYIANFYEEAQQLDSALVYVRKNQDFFEKSKDIHQFYANSLIAYRLLKQTDSAQAALREADRLFMLKDSIIQMQHRENLLDLQAKYETEKKEKDILMLGAQNELSAVRLAEAKAIKEALTRENLLKDSVVNSARQYNRLLASENQLKSSQLANELALKEALSRENYLKEMQLAKERKIRLHLIIGASLLLLSGVLILVLYRKQTAKKLIIKKQADHLEVLIREIHHRVKNNLQVISSLLDLQSLSIKDSKASEAIKESRNRVFSMALIHQNLYKKENFVGIEMSDYIDKLVQNLFHSYKPDENSVELETDIDPLLLDVEMVIPIGLVLNELISNSLKYAFKDNNHGKLQIALKSSESGILLKVKDNGVGFPFGMNVFTSDSFGYKLVKAFAKKLKAKLEVFNDNGACTLLHIRKMRLS</sequence>
<accession>A0ABS3BJ01</accession>
<keyword evidence="5" id="KW-0547">Nucleotide-binding</keyword>
<keyword evidence="4" id="KW-0808">Transferase</keyword>
<evidence type="ECO:0000256" key="3">
    <source>
        <dbReference type="ARBA" id="ARBA00022553"/>
    </source>
</evidence>
<evidence type="ECO:0000256" key="1">
    <source>
        <dbReference type="ARBA" id="ARBA00000085"/>
    </source>
</evidence>
<comment type="caution">
    <text evidence="11">The sequence shown here is derived from an EMBL/GenBank/DDBJ whole genome shotgun (WGS) entry which is preliminary data.</text>
</comment>
<evidence type="ECO:0000256" key="9">
    <source>
        <dbReference type="SAM" id="SignalP"/>
    </source>
</evidence>
<keyword evidence="8" id="KW-0472">Membrane</keyword>
<dbReference type="SUPFAM" id="SSF48452">
    <property type="entry name" value="TPR-like"/>
    <property type="match status" value="1"/>
</dbReference>
<evidence type="ECO:0000256" key="2">
    <source>
        <dbReference type="ARBA" id="ARBA00012438"/>
    </source>
</evidence>
<dbReference type="PANTHER" id="PTHR41523">
    <property type="entry name" value="TWO-COMPONENT SYSTEM SENSOR PROTEIN"/>
    <property type="match status" value="1"/>
</dbReference>
<keyword evidence="9" id="KW-0732">Signal</keyword>
<comment type="catalytic activity">
    <reaction evidence="1">
        <text>ATP + protein L-histidine = ADP + protein N-phospho-L-histidine.</text>
        <dbReference type="EC" id="2.7.13.3"/>
    </reaction>
</comment>
<dbReference type="Pfam" id="PF07568">
    <property type="entry name" value="HisKA_2"/>
    <property type="match status" value="1"/>
</dbReference>
<dbReference type="RefSeq" id="WP_206567280.1">
    <property type="nucleotide sequence ID" value="NZ_JAFKCW010000001.1"/>
</dbReference>
<dbReference type="Gene3D" id="3.30.450.20">
    <property type="entry name" value="PAS domain"/>
    <property type="match status" value="1"/>
</dbReference>
<keyword evidence="8" id="KW-0812">Transmembrane</keyword>
<dbReference type="EC" id="2.7.13.3" evidence="2"/>
<dbReference type="GO" id="GO:0016301">
    <property type="term" value="F:kinase activity"/>
    <property type="evidence" value="ECO:0007669"/>
    <property type="project" value="UniProtKB-KW"/>
</dbReference>
<proteinExistence type="predicted"/>
<reference evidence="11 12" key="1">
    <citation type="submission" date="2021-03" db="EMBL/GenBank/DDBJ databases">
        <title>novel species isolated from a fishpond in China.</title>
        <authorList>
            <person name="Lu H."/>
            <person name="Cai Z."/>
        </authorList>
    </citation>
    <scope>NUCLEOTIDE SEQUENCE [LARGE SCALE GENOMIC DNA]</scope>
    <source>
        <strain evidence="11 12">JCM 31546</strain>
    </source>
</reference>
<feature type="transmembrane region" description="Helical" evidence="8">
    <location>
        <begin position="458"/>
        <end position="478"/>
    </location>
</feature>
<dbReference type="SUPFAM" id="SSF55874">
    <property type="entry name" value="ATPase domain of HSP90 chaperone/DNA topoisomerase II/histidine kinase"/>
    <property type="match status" value="1"/>
</dbReference>
<evidence type="ECO:0000259" key="10">
    <source>
        <dbReference type="SMART" id="SM00387"/>
    </source>
</evidence>
<organism evidence="11 12">
    <name type="scientific">Algoriphagus aestuariicola</name>
    <dbReference type="NCBI Taxonomy" id="1852016"/>
    <lineage>
        <taxon>Bacteria</taxon>
        <taxon>Pseudomonadati</taxon>
        <taxon>Bacteroidota</taxon>
        <taxon>Cytophagia</taxon>
        <taxon>Cytophagales</taxon>
        <taxon>Cyclobacteriaceae</taxon>
        <taxon>Algoriphagus</taxon>
    </lineage>
</organism>
<feature type="domain" description="Histidine kinase/HSP90-like ATPase" evidence="10">
    <location>
        <begin position="597"/>
        <end position="694"/>
    </location>
</feature>
<evidence type="ECO:0000313" key="12">
    <source>
        <dbReference type="Proteomes" id="UP000664698"/>
    </source>
</evidence>
<evidence type="ECO:0000256" key="7">
    <source>
        <dbReference type="ARBA" id="ARBA00022840"/>
    </source>
</evidence>
<dbReference type="EMBL" id="JAFKCW010000001">
    <property type="protein sequence ID" value="MBN7799278.1"/>
    <property type="molecule type" value="Genomic_DNA"/>
</dbReference>
<evidence type="ECO:0000256" key="8">
    <source>
        <dbReference type="SAM" id="Phobius"/>
    </source>
</evidence>
<evidence type="ECO:0000256" key="4">
    <source>
        <dbReference type="ARBA" id="ARBA00022679"/>
    </source>
</evidence>
<dbReference type="InterPro" id="IPR036890">
    <property type="entry name" value="HATPase_C_sf"/>
</dbReference>
<keyword evidence="8" id="KW-1133">Transmembrane helix</keyword>
<keyword evidence="12" id="KW-1185">Reference proteome</keyword>
<dbReference type="InterPro" id="IPR011495">
    <property type="entry name" value="Sig_transdc_His_kin_sub2_dim/P"/>
</dbReference>
<dbReference type="SMART" id="SM00028">
    <property type="entry name" value="TPR"/>
    <property type="match status" value="4"/>
</dbReference>
<evidence type="ECO:0000256" key="5">
    <source>
        <dbReference type="ARBA" id="ARBA00022741"/>
    </source>
</evidence>
<feature type="chain" id="PRO_5046740959" description="histidine kinase" evidence="9">
    <location>
        <begin position="20"/>
        <end position="696"/>
    </location>
</feature>
<dbReference type="SMART" id="SM00387">
    <property type="entry name" value="HATPase_c"/>
    <property type="match status" value="1"/>
</dbReference>
<evidence type="ECO:0000313" key="11">
    <source>
        <dbReference type="EMBL" id="MBN7799278.1"/>
    </source>
</evidence>
<gene>
    <name evidence="11" type="ORF">J0A67_00320</name>
</gene>
<dbReference type="Gene3D" id="1.25.40.10">
    <property type="entry name" value="Tetratricopeptide repeat domain"/>
    <property type="match status" value="1"/>
</dbReference>
<protein>
    <recommendedName>
        <fullName evidence="2">histidine kinase</fullName>
        <ecNumber evidence="2">2.7.13.3</ecNumber>
    </recommendedName>
</protein>
<dbReference type="InterPro" id="IPR019734">
    <property type="entry name" value="TPR_rpt"/>
</dbReference>
<dbReference type="InterPro" id="IPR003594">
    <property type="entry name" value="HATPase_dom"/>
</dbReference>
<dbReference type="Proteomes" id="UP000664698">
    <property type="component" value="Unassembled WGS sequence"/>
</dbReference>
<keyword evidence="3" id="KW-0597">Phosphoprotein</keyword>
<keyword evidence="6 11" id="KW-0418">Kinase</keyword>
<feature type="signal peptide" evidence="9">
    <location>
        <begin position="1"/>
        <end position="19"/>
    </location>
</feature>
<keyword evidence="7" id="KW-0067">ATP-binding</keyword>
<name>A0ABS3BJ01_9BACT</name>
<dbReference type="PANTHER" id="PTHR41523:SF8">
    <property type="entry name" value="ETHYLENE RESPONSE SENSOR PROTEIN"/>
    <property type="match status" value="1"/>
</dbReference>
<dbReference type="Gene3D" id="3.30.565.10">
    <property type="entry name" value="Histidine kinase-like ATPase, C-terminal domain"/>
    <property type="match status" value="1"/>
</dbReference>
<dbReference type="InterPro" id="IPR011990">
    <property type="entry name" value="TPR-like_helical_dom_sf"/>
</dbReference>